<feature type="transmembrane region" description="Helical" evidence="1">
    <location>
        <begin position="127"/>
        <end position="146"/>
    </location>
</feature>
<dbReference type="AlphaFoldDB" id="A0A6C0C346"/>
<keyword evidence="1" id="KW-0472">Membrane</keyword>
<keyword evidence="1" id="KW-1133">Transmembrane helix</keyword>
<reference evidence="2" key="1">
    <citation type="journal article" date="2020" name="Nature">
        <title>Giant virus diversity and host interactions through global metagenomics.</title>
        <authorList>
            <person name="Schulz F."/>
            <person name="Roux S."/>
            <person name="Paez-Espino D."/>
            <person name="Jungbluth S."/>
            <person name="Walsh D.A."/>
            <person name="Denef V.J."/>
            <person name="McMahon K.D."/>
            <person name="Konstantinidis K.T."/>
            <person name="Eloe-Fadrosh E.A."/>
            <person name="Kyrpides N.C."/>
            <person name="Woyke T."/>
        </authorList>
    </citation>
    <scope>NUCLEOTIDE SEQUENCE</scope>
    <source>
        <strain evidence="2">GVMAG-M-3300020185-33</strain>
    </source>
</reference>
<evidence type="ECO:0000256" key="1">
    <source>
        <dbReference type="SAM" id="Phobius"/>
    </source>
</evidence>
<feature type="transmembrane region" description="Helical" evidence="1">
    <location>
        <begin position="30"/>
        <end position="50"/>
    </location>
</feature>
<protein>
    <submittedName>
        <fullName evidence="2">Uncharacterized protein</fullName>
    </submittedName>
</protein>
<keyword evidence="1" id="KW-0812">Transmembrane</keyword>
<proteinExistence type="predicted"/>
<organism evidence="2">
    <name type="scientific">viral metagenome</name>
    <dbReference type="NCBI Taxonomy" id="1070528"/>
    <lineage>
        <taxon>unclassified sequences</taxon>
        <taxon>metagenomes</taxon>
        <taxon>organismal metagenomes</taxon>
    </lineage>
</organism>
<dbReference type="EMBL" id="MN739334">
    <property type="protein sequence ID" value="QHS99017.1"/>
    <property type="molecule type" value="Genomic_DNA"/>
</dbReference>
<evidence type="ECO:0000313" key="2">
    <source>
        <dbReference type="EMBL" id="QHS99017.1"/>
    </source>
</evidence>
<accession>A0A6C0C346</accession>
<name>A0A6C0C346_9ZZZZ</name>
<sequence>MATFLVIFVPQKCDDEVCTISNNFLKRDSLYFAALVSNFITFTSVLYFYFVEIKRENWCIEYLDIDISKPNDYLDQEIESYPKYKKQMNLLNKQYLRSLYTSSTLLIVNFGLSGIAIGFNYVGTNTATTMLSFFLLISNKLYIAYITGNESVNKERALSAYMKTAKTYNTIDEDYRIADISTENIIISVEEKTY</sequence>
<feature type="transmembrane region" description="Helical" evidence="1">
    <location>
        <begin position="95"/>
        <end position="121"/>
    </location>
</feature>